<evidence type="ECO:0000313" key="10">
    <source>
        <dbReference type="Proteomes" id="UP000515211"/>
    </source>
</evidence>
<dbReference type="SUPFAM" id="SSF56672">
    <property type="entry name" value="DNA/RNA polymerases"/>
    <property type="match status" value="1"/>
</dbReference>
<evidence type="ECO:0000259" key="7">
    <source>
        <dbReference type="Pfam" id="PF00078"/>
    </source>
</evidence>
<reference evidence="10" key="1">
    <citation type="journal article" date="2016" name="Nat. Genet.">
        <title>The genome sequences of Arachis duranensis and Arachis ipaensis, the diploid ancestors of cultivated peanut.</title>
        <authorList>
            <person name="Bertioli D.J."/>
            <person name="Cannon S.B."/>
            <person name="Froenicke L."/>
            <person name="Huang G."/>
            <person name="Farmer A.D."/>
            <person name="Cannon E.K."/>
            <person name="Liu X."/>
            <person name="Gao D."/>
            <person name="Clevenger J."/>
            <person name="Dash S."/>
            <person name="Ren L."/>
            <person name="Moretzsohn M.C."/>
            <person name="Shirasawa K."/>
            <person name="Huang W."/>
            <person name="Vidigal B."/>
            <person name="Abernathy B."/>
            <person name="Chu Y."/>
            <person name="Niederhuth C.E."/>
            <person name="Umale P."/>
            <person name="Araujo A.C."/>
            <person name="Kozik A."/>
            <person name="Kim K.D."/>
            <person name="Burow M.D."/>
            <person name="Varshney R.K."/>
            <person name="Wang X."/>
            <person name="Zhang X."/>
            <person name="Barkley N."/>
            <person name="Guimaraes P.M."/>
            <person name="Isobe S."/>
            <person name="Guo B."/>
            <person name="Liao B."/>
            <person name="Stalker H.T."/>
            <person name="Schmitz R.J."/>
            <person name="Scheffler B.E."/>
            <person name="Leal-Bertioli S.C."/>
            <person name="Xun X."/>
            <person name="Jackson S.A."/>
            <person name="Michelmore R."/>
            <person name="Ozias-Akins P."/>
        </authorList>
    </citation>
    <scope>NUCLEOTIDE SEQUENCE [LARGE SCALE GENOMIC DNA]</scope>
    <source>
        <strain evidence="10">cv. V14167</strain>
    </source>
</reference>
<feature type="domain" description="Putative plant transposon protein" evidence="9">
    <location>
        <begin position="612"/>
        <end position="706"/>
    </location>
</feature>
<dbReference type="GO" id="GO:0003964">
    <property type="term" value="F:RNA-directed DNA polymerase activity"/>
    <property type="evidence" value="ECO:0007669"/>
    <property type="project" value="UniProtKB-KW"/>
</dbReference>
<dbReference type="CDD" id="cd09274">
    <property type="entry name" value="RNase_HI_RT_Ty3"/>
    <property type="match status" value="1"/>
</dbReference>
<dbReference type="GO" id="GO:0016787">
    <property type="term" value="F:hydrolase activity"/>
    <property type="evidence" value="ECO:0007669"/>
    <property type="project" value="UniProtKB-KW"/>
</dbReference>
<keyword evidence="3" id="KW-0540">Nuclease</keyword>
<evidence type="ECO:0000256" key="2">
    <source>
        <dbReference type="ARBA" id="ARBA00022695"/>
    </source>
</evidence>
<name>A0A6P5N855_ARADU</name>
<dbReference type="Proteomes" id="UP000515211">
    <property type="component" value="Chromosome 3"/>
</dbReference>
<proteinExistence type="predicted"/>
<dbReference type="KEGG" id="adu:110278738"/>
<dbReference type="Gene3D" id="3.30.70.270">
    <property type="match status" value="1"/>
</dbReference>
<dbReference type="Gene3D" id="3.10.10.10">
    <property type="entry name" value="HIV Type 1 Reverse Transcriptase, subunit A, domain 1"/>
    <property type="match status" value="1"/>
</dbReference>
<dbReference type="InterPro" id="IPR000477">
    <property type="entry name" value="RT_dom"/>
</dbReference>
<dbReference type="AlphaFoldDB" id="A0A6P5N855"/>
<organism evidence="10 11">
    <name type="scientific">Arachis duranensis</name>
    <name type="common">Wild peanut</name>
    <dbReference type="NCBI Taxonomy" id="130453"/>
    <lineage>
        <taxon>Eukaryota</taxon>
        <taxon>Viridiplantae</taxon>
        <taxon>Streptophyta</taxon>
        <taxon>Embryophyta</taxon>
        <taxon>Tracheophyta</taxon>
        <taxon>Spermatophyta</taxon>
        <taxon>Magnoliopsida</taxon>
        <taxon>eudicotyledons</taxon>
        <taxon>Gunneridae</taxon>
        <taxon>Pentapetalae</taxon>
        <taxon>rosids</taxon>
        <taxon>fabids</taxon>
        <taxon>Fabales</taxon>
        <taxon>Fabaceae</taxon>
        <taxon>Papilionoideae</taxon>
        <taxon>50 kb inversion clade</taxon>
        <taxon>dalbergioids sensu lato</taxon>
        <taxon>Dalbergieae</taxon>
        <taxon>Pterocarpus clade</taxon>
        <taxon>Arachis</taxon>
    </lineage>
</organism>
<dbReference type="Pfam" id="PF00078">
    <property type="entry name" value="RVT_1"/>
    <property type="match status" value="1"/>
</dbReference>
<dbReference type="InterPro" id="IPR046796">
    <property type="entry name" value="Transposase_32_dom"/>
</dbReference>
<keyword evidence="5" id="KW-0378">Hydrolase</keyword>
<dbReference type="InterPro" id="IPR053134">
    <property type="entry name" value="RNA-dir_DNA_polymerase"/>
</dbReference>
<reference evidence="11" key="2">
    <citation type="submission" date="2025-08" db="UniProtKB">
        <authorList>
            <consortium name="RefSeq"/>
        </authorList>
    </citation>
    <scope>IDENTIFICATION</scope>
    <source>
        <tissue evidence="11">Whole plant</tissue>
    </source>
</reference>
<dbReference type="Gene3D" id="1.10.340.70">
    <property type="match status" value="1"/>
</dbReference>
<dbReference type="Gene3D" id="3.10.20.370">
    <property type="match status" value="1"/>
</dbReference>
<evidence type="ECO:0000256" key="1">
    <source>
        <dbReference type="ARBA" id="ARBA00022679"/>
    </source>
</evidence>
<accession>A0A6P5N855</accession>
<keyword evidence="1" id="KW-0808">Transferase</keyword>
<evidence type="ECO:0000256" key="4">
    <source>
        <dbReference type="ARBA" id="ARBA00022759"/>
    </source>
</evidence>
<dbReference type="Pfam" id="PF20167">
    <property type="entry name" value="Transposase_32"/>
    <property type="match status" value="1"/>
</dbReference>
<dbReference type="Pfam" id="PF17917">
    <property type="entry name" value="RT_RNaseH"/>
    <property type="match status" value="1"/>
</dbReference>
<evidence type="ECO:0000256" key="5">
    <source>
        <dbReference type="ARBA" id="ARBA00022801"/>
    </source>
</evidence>
<dbReference type="RefSeq" id="XP_020992634.1">
    <property type="nucleotide sequence ID" value="XM_021136975.1"/>
</dbReference>
<dbReference type="FunFam" id="3.10.20.370:FF:000001">
    <property type="entry name" value="Retrovirus-related Pol polyprotein from transposon 17.6-like protein"/>
    <property type="match status" value="1"/>
</dbReference>
<dbReference type="InterPro" id="IPR043128">
    <property type="entry name" value="Rev_trsase/Diguanyl_cyclase"/>
</dbReference>
<dbReference type="PANTHER" id="PTHR24559:SF444">
    <property type="entry name" value="REVERSE TRANSCRIPTASE DOMAIN-CONTAINING PROTEIN"/>
    <property type="match status" value="1"/>
</dbReference>
<feature type="domain" description="Reverse transcriptase RNase H-like" evidence="8">
    <location>
        <begin position="351"/>
        <end position="452"/>
    </location>
</feature>
<keyword evidence="4" id="KW-0255">Endonuclease</keyword>
<gene>
    <name evidence="11" type="primary">LOC110278738</name>
</gene>
<feature type="domain" description="Reverse transcriptase" evidence="7">
    <location>
        <begin position="191"/>
        <end position="330"/>
    </location>
</feature>
<dbReference type="PANTHER" id="PTHR24559">
    <property type="entry name" value="TRANSPOSON TY3-I GAG-POL POLYPROTEIN"/>
    <property type="match status" value="1"/>
</dbReference>
<evidence type="ECO:0000313" key="11">
    <source>
        <dbReference type="RefSeq" id="XP_020992634.1"/>
    </source>
</evidence>
<evidence type="ECO:0000259" key="9">
    <source>
        <dbReference type="Pfam" id="PF20167"/>
    </source>
</evidence>
<keyword evidence="2" id="KW-0548">Nucleotidyltransferase</keyword>
<sequence>MVFNIFKEMSYPKEEQCEEIKEQDQQVSCGELPLEIMDEPIMMDKTNKIELEAPKLELKTLPPSLKYAYLGDSNTYPVIINSSLNEEQEEKLIQMLKQHKDAIGWTLADLKGISPSMCMHKILLEEGAKLSRQQQRRLNSTMNEVVQKEVLKLWQAGVIYLISDNPWVSPVQMVPKKGGVTVVPNKRNELIPTRTVTSWRMCIDYRKLNEATRKDHVPLPFMDQMLERLVGHEYYCFLDGYSGYNQIVVDPKDQEKTSFTCPYGVFAYRRMPFGLCNALATFQRCMLSIFSDMIEKFIEVFMDGFSVFGNSYSDCLHHLALVLKRGGSWSQDLKQGYRSEQGKGGTPPSWDLPFELMCDASDFAVGAVLGQRKDKLVHVIYYANKVLNENQRNYTTTEKELLAIVFAFDKFRSYLIDSKVTVFIDHAALKYLLTKQESKPRLIRWVLLLQEFNIEIKDRSGVENKVADHLSRIPHKEDEAQQLEVNESFRDEQLMMIKESLWFADIANFKAIGELPTKINRNMRRKLVNDAKHYIWDEPYLFKKGADGILRRCISHEEGQEVLWYCHGSTYGGYFSGERTAAKALQCGFFWPTIFKDARENEYPEINQKINNRGWALLCNPPRKVVKILVREFYANAVPQLGQPYGYLSYVRGKAIDYSPSNIDRMLMVKQTNSTRSYEERIKQQGPRFDEILNEICVLIVHWINDKDGRPN</sequence>
<dbReference type="InterPro" id="IPR041373">
    <property type="entry name" value="RT_RNaseH"/>
</dbReference>
<evidence type="ECO:0000256" key="3">
    <source>
        <dbReference type="ARBA" id="ARBA00022722"/>
    </source>
</evidence>
<evidence type="ECO:0000256" key="6">
    <source>
        <dbReference type="ARBA" id="ARBA00022918"/>
    </source>
</evidence>
<dbReference type="CDD" id="cd01647">
    <property type="entry name" value="RT_LTR"/>
    <property type="match status" value="1"/>
</dbReference>
<dbReference type="InterPro" id="IPR043502">
    <property type="entry name" value="DNA/RNA_pol_sf"/>
</dbReference>
<dbReference type="GeneID" id="110278738"/>
<keyword evidence="10" id="KW-1185">Reference proteome</keyword>
<keyword evidence="6" id="KW-0695">RNA-directed DNA polymerase</keyword>
<dbReference type="GO" id="GO:0004519">
    <property type="term" value="F:endonuclease activity"/>
    <property type="evidence" value="ECO:0007669"/>
    <property type="project" value="UniProtKB-KW"/>
</dbReference>
<protein>
    <submittedName>
        <fullName evidence="11">Uncharacterized protein LOC110278738</fullName>
    </submittedName>
</protein>
<evidence type="ECO:0000259" key="8">
    <source>
        <dbReference type="Pfam" id="PF17917"/>
    </source>
</evidence>